<name>A0A1A8ZLK0_9ACTN</name>
<dbReference type="PATRIC" id="fig|299146.4.peg.2207"/>
<gene>
    <name evidence="3" type="ORF">GA0070621_2136</name>
</gene>
<dbReference type="EMBL" id="LT594324">
    <property type="protein sequence ID" value="SBT44693.1"/>
    <property type="molecule type" value="Genomic_DNA"/>
</dbReference>
<reference evidence="3 4" key="1">
    <citation type="submission" date="2016-06" db="EMBL/GenBank/DDBJ databases">
        <authorList>
            <person name="Kjaerup R.B."/>
            <person name="Dalgaard T.S."/>
            <person name="Juul-Madsen H.R."/>
        </authorList>
    </citation>
    <scope>NUCLEOTIDE SEQUENCE [LARGE SCALE GENOMIC DNA]</scope>
    <source>
        <strain evidence="3 4">DSM 45248</strain>
    </source>
</reference>
<sequence length="286" mass="29733">MSDDLDALFTAVRGTPPPAAFAPAEQVRRRGRQRRHRQVLAAGGGVLTVATVAGVLGAGLTGSRPEVVSAPAVSATSSSAASASVAPSPSTGAPSMVAGPSAPASATPLLQPQDLGPGDWRRFEAEQLENPDRWYWGFWEGMCPAYRSRPLLSLPRQAALQTVAYRTGGTSGGASVSQIVERYAPGGGPDNLTDVRAVIDRCGQPMPTSATPTVERFAIVDTGFAGDESLLVRQDVVQLRPSSAGTQHVDYIAVVRVGDVVTTVRAYPPEPDRVRGLAGLAAARLG</sequence>
<feature type="transmembrane region" description="Helical" evidence="2">
    <location>
        <begin position="39"/>
        <end position="60"/>
    </location>
</feature>
<accession>A0A1A8ZLK0</accession>
<evidence type="ECO:0000313" key="3">
    <source>
        <dbReference type="EMBL" id="SBT44693.1"/>
    </source>
</evidence>
<protein>
    <recommendedName>
        <fullName evidence="5">PknH-like extracellular domain-containing protein</fullName>
    </recommendedName>
</protein>
<keyword evidence="2" id="KW-0812">Transmembrane</keyword>
<proteinExistence type="predicted"/>
<keyword evidence="2" id="KW-1133">Transmembrane helix</keyword>
<dbReference type="AlphaFoldDB" id="A0A1A8ZLK0"/>
<dbReference type="RefSeq" id="WP_091194032.1">
    <property type="nucleotide sequence ID" value="NZ_LT594324.1"/>
</dbReference>
<evidence type="ECO:0000256" key="1">
    <source>
        <dbReference type="SAM" id="MobiDB-lite"/>
    </source>
</evidence>
<dbReference type="Proteomes" id="UP000198765">
    <property type="component" value="Chromosome I"/>
</dbReference>
<dbReference type="OrthoDB" id="3371051at2"/>
<feature type="region of interest" description="Disordered" evidence="1">
    <location>
        <begin position="78"/>
        <end position="118"/>
    </location>
</feature>
<feature type="compositionally biased region" description="Low complexity" evidence="1">
    <location>
        <begin position="78"/>
        <end position="95"/>
    </location>
</feature>
<organism evidence="3 4">
    <name type="scientific">Micromonospora narathiwatensis</name>
    <dbReference type="NCBI Taxonomy" id="299146"/>
    <lineage>
        <taxon>Bacteria</taxon>
        <taxon>Bacillati</taxon>
        <taxon>Actinomycetota</taxon>
        <taxon>Actinomycetes</taxon>
        <taxon>Micromonosporales</taxon>
        <taxon>Micromonosporaceae</taxon>
        <taxon>Micromonospora</taxon>
    </lineage>
</organism>
<evidence type="ECO:0000313" key="4">
    <source>
        <dbReference type="Proteomes" id="UP000198765"/>
    </source>
</evidence>
<evidence type="ECO:0000256" key="2">
    <source>
        <dbReference type="SAM" id="Phobius"/>
    </source>
</evidence>
<keyword evidence="2" id="KW-0472">Membrane</keyword>
<evidence type="ECO:0008006" key="5">
    <source>
        <dbReference type="Google" id="ProtNLM"/>
    </source>
</evidence>
<keyword evidence="4" id="KW-1185">Reference proteome</keyword>